<reference evidence="3 4" key="1">
    <citation type="submission" date="2016-03" db="EMBL/GenBank/DDBJ databases">
        <authorList>
            <person name="Ploux O."/>
        </authorList>
    </citation>
    <scope>NUCLEOTIDE SEQUENCE [LARGE SCALE GENOMIC DNA]</scope>
    <source>
        <strain evidence="3 4">UAMH 11012</strain>
    </source>
</reference>
<feature type="coiled-coil region" evidence="1">
    <location>
        <begin position="42"/>
        <end position="98"/>
    </location>
</feature>
<sequence>MAADLTQAFEALITNIRNLASDDSYKAIEGVFDKVPRLEGLIESKDIELGNLRNEIIELKSRQEDRIQEDLERYRKQRNNLEEEKAALAGIISTLEATIKQKDVASTEHTRTQTALQGQLDEVTKFLGAEKDKVAAANEDITKLHLQNENTQNAEAKTTIQDLREKIASLEGDLQSSTTRLDEIESFTTKLQEGHETVWIKRLDEVWDVACSVVASLFEEDLVEERLRDRSAWEDLRESRYLERAIPLPRSNSPTAKQMRIAALLAILARSIAQHVFQPIYILEGKDERDEIRELLVHLAITDSKKESFCRALLLSIFPGDQTINGTKAIKEVLKCVRNLVSDAQYESFRLGVEDIAQKAQEAWRLVQGTKEKFEVYFELNHYVDLEWQLLNFDDGRVSVGDESTVTAKGDEALLMVFPRIYIIADSEPDPVTRGVVLMKSQSTPAVEEMERNNPPSPTTARAGLRSRAFRSRGMSPSVNGANGFLSQPIPPGVR</sequence>
<proteinExistence type="predicted"/>
<dbReference type="Proteomes" id="UP000184330">
    <property type="component" value="Unassembled WGS sequence"/>
</dbReference>
<evidence type="ECO:0000313" key="3">
    <source>
        <dbReference type="EMBL" id="CZR56357.1"/>
    </source>
</evidence>
<dbReference type="SUPFAM" id="SSF90257">
    <property type="entry name" value="Myosin rod fragments"/>
    <property type="match status" value="1"/>
</dbReference>
<keyword evidence="1" id="KW-0175">Coiled coil</keyword>
<evidence type="ECO:0000313" key="4">
    <source>
        <dbReference type="Proteomes" id="UP000184330"/>
    </source>
</evidence>
<organism evidence="3 4">
    <name type="scientific">Phialocephala subalpina</name>
    <dbReference type="NCBI Taxonomy" id="576137"/>
    <lineage>
        <taxon>Eukaryota</taxon>
        <taxon>Fungi</taxon>
        <taxon>Dikarya</taxon>
        <taxon>Ascomycota</taxon>
        <taxon>Pezizomycotina</taxon>
        <taxon>Leotiomycetes</taxon>
        <taxon>Helotiales</taxon>
        <taxon>Mollisiaceae</taxon>
        <taxon>Phialocephala</taxon>
        <taxon>Phialocephala fortinii species complex</taxon>
    </lineage>
</organism>
<evidence type="ECO:0000256" key="1">
    <source>
        <dbReference type="SAM" id="Coils"/>
    </source>
</evidence>
<dbReference type="OrthoDB" id="5421041at2759"/>
<feature type="coiled-coil region" evidence="1">
    <location>
        <begin position="134"/>
        <end position="180"/>
    </location>
</feature>
<gene>
    <name evidence="3" type="ORF">PAC_06245</name>
</gene>
<evidence type="ECO:0000256" key="2">
    <source>
        <dbReference type="SAM" id="MobiDB-lite"/>
    </source>
</evidence>
<dbReference type="AlphaFoldDB" id="A0A1L7WUB2"/>
<name>A0A1L7WUB2_9HELO</name>
<feature type="region of interest" description="Disordered" evidence="2">
    <location>
        <begin position="444"/>
        <end position="495"/>
    </location>
</feature>
<accession>A0A1L7WUB2</accession>
<protein>
    <submittedName>
        <fullName evidence="3">Uncharacterized protein</fullName>
    </submittedName>
</protein>
<dbReference type="EMBL" id="FJOG01000008">
    <property type="protein sequence ID" value="CZR56357.1"/>
    <property type="molecule type" value="Genomic_DNA"/>
</dbReference>
<keyword evidence="4" id="KW-1185">Reference proteome</keyword>